<evidence type="ECO:0000256" key="1">
    <source>
        <dbReference type="SAM" id="SignalP"/>
    </source>
</evidence>
<comment type="caution">
    <text evidence="2">The sequence shown here is derived from an EMBL/GenBank/DDBJ whole genome shotgun (WGS) entry which is preliminary data.</text>
</comment>
<evidence type="ECO:0000313" key="3">
    <source>
        <dbReference type="Proteomes" id="UP001642540"/>
    </source>
</evidence>
<reference evidence="2 3" key="1">
    <citation type="submission" date="2024-08" db="EMBL/GenBank/DDBJ databases">
        <authorList>
            <person name="Cucini C."/>
            <person name="Frati F."/>
        </authorList>
    </citation>
    <scope>NUCLEOTIDE SEQUENCE [LARGE SCALE GENOMIC DNA]</scope>
</reference>
<evidence type="ECO:0000313" key="2">
    <source>
        <dbReference type="EMBL" id="CAL8091195.1"/>
    </source>
</evidence>
<dbReference type="Gene3D" id="2.170.140.10">
    <property type="entry name" value="Chitin binding domain"/>
    <property type="match status" value="1"/>
</dbReference>
<gene>
    <name evidence="2" type="ORF">ODALV1_LOCUS7865</name>
</gene>
<dbReference type="Proteomes" id="UP001642540">
    <property type="component" value="Unassembled WGS sequence"/>
</dbReference>
<dbReference type="SUPFAM" id="SSF57625">
    <property type="entry name" value="Invertebrate chitin-binding proteins"/>
    <property type="match status" value="1"/>
</dbReference>
<keyword evidence="1" id="KW-0732">Signal</keyword>
<accession>A0ABP1Q8C7</accession>
<organism evidence="2 3">
    <name type="scientific">Orchesella dallaii</name>
    <dbReference type="NCBI Taxonomy" id="48710"/>
    <lineage>
        <taxon>Eukaryota</taxon>
        <taxon>Metazoa</taxon>
        <taxon>Ecdysozoa</taxon>
        <taxon>Arthropoda</taxon>
        <taxon>Hexapoda</taxon>
        <taxon>Collembola</taxon>
        <taxon>Entomobryomorpha</taxon>
        <taxon>Entomobryoidea</taxon>
        <taxon>Orchesellidae</taxon>
        <taxon>Orchesellinae</taxon>
        <taxon>Orchesella</taxon>
    </lineage>
</organism>
<protein>
    <recommendedName>
        <fullName evidence="4">Chitin-binding type-2 domain-containing protein</fullName>
    </recommendedName>
</protein>
<keyword evidence="3" id="KW-1185">Reference proteome</keyword>
<feature type="signal peptide" evidence="1">
    <location>
        <begin position="1"/>
        <end position="25"/>
    </location>
</feature>
<sequence>MTSSWTELLFTTCLVFVALTPILESFSASVSLQKQDLAPSMNNLASSIDLDSHVEKSSKSRTKRRVLKISKNLFNKLIKNQEQLEHEADEEALLSLPSSVQGMNLDQDQVSNYDEQLGNSNLIENVKKFDTNDEEEEPMSIYVPAYKEEMGNKIVTFLPATVHSSAFWEDEDEEEIVPYYDCPLYRNSNPDGSAIVKADPFDCSCGYYCDWGVHKVQCCSWPLLWNQDIKNCDWYFNVRCRTYNSLQH</sequence>
<feature type="chain" id="PRO_5045359603" description="Chitin-binding type-2 domain-containing protein" evidence="1">
    <location>
        <begin position="26"/>
        <end position="248"/>
    </location>
</feature>
<dbReference type="EMBL" id="CAXLJM020000024">
    <property type="protein sequence ID" value="CAL8091195.1"/>
    <property type="molecule type" value="Genomic_DNA"/>
</dbReference>
<evidence type="ECO:0008006" key="4">
    <source>
        <dbReference type="Google" id="ProtNLM"/>
    </source>
</evidence>
<name>A0ABP1Q8C7_9HEXA</name>
<dbReference type="InterPro" id="IPR036508">
    <property type="entry name" value="Chitin-bd_dom_sf"/>
</dbReference>
<proteinExistence type="predicted"/>